<evidence type="ECO:0000313" key="7">
    <source>
        <dbReference type="EMBL" id="GLK54064.1"/>
    </source>
</evidence>
<keyword evidence="4" id="KW-0804">Transcription</keyword>
<dbReference type="InterPro" id="IPR005119">
    <property type="entry name" value="LysR_subst-bd"/>
</dbReference>
<keyword evidence="3 8" id="KW-0238">DNA-binding</keyword>
<feature type="transmembrane region" description="Helical" evidence="5">
    <location>
        <begin position="210"/>
        <end position="231"/>
    </location>
</feature>
<evidence type="ECO:0000313" key="9">
    <source>
        <dbReference type="Proteomes" id="UP000758856"/>
    </source>
</evidence>
<evidence type="ECO:0000256" key="5">
    <source>
        <dbReference type="SAM" id="Phobius"/>
    </source>
</evidence>
<dbReference type="PANTHER" id="PTHR30427:SF1">
    <property type="entry name" value="TRANSCRIPTIONAL ACTIVATOR PROTEIN LYSR"/>
    <property type="match status" value="1"/>
</dbReference>
<dbReference type="EMBL" id="BSFF01000001">
    <property type="protein sequence ID" value="GLK54064.1"/>
    <property type="molecule type" value="Genomic_DNA"/>
</dbReference>
<dbReference type="PROSITE" id="PS50931">
    <property type="entry name" value="HTH_LYSR"/>
    <property type="match status" value="1"/>
</dbReference>
<dbReference type="SUPFAM" id="SSF46785">
    <property type="entry name" value="Winged helix' DNA-binding domain"/>
    <property type="match status" value="1"/>
</dbReference>
<dbReference type="CDD" id="cd08415">
    <property type="entry name" value="PBP2_LysR_opines_like"/>
    <property type="match status" value="1"/>
</dbReference>
<evidence type="ECO:0000313" key="10">
    <source>
        <dbReference type="Proteomes" id="UP001143400"/>
    </source>
</evidence>
<dbReference type="Proteomes" id="UP000758856">
    <property type="component" value="Unassembled WGS sequence"/>
</dbReference>
<dbReference type="Gene3D" id="1.10.10.10">
    <property type="entry name" value="Winged helix-like DNA-binding domain superfamily/Winged helix DNA-binding domain"/>
    <property type="match status" value="1"/>
</dbReference>
<dbReference type="Gene3D" id="3.40.190.290">
    <property type="match status" value="1"/>
</dbReference>
<evidence type="ECO:0000256" key="2">
    <source>
        <dbReference type="ARBA" id="ARBA00023015"/>
    </source>
</evidence>
<sequence length="292" mass="31825">MSGSATSAANFLGVSQPAVSRLLQDLERQLRIKLFQRTGGRLVPTGDAMILYREVERSFVGLTRIERVAADLRERRGGALRVAALPALAVGFLPEFAADFMIQRPTVDIALHGMNSPFVLDWVINGQCDLGVVGHNFQHAGINFEMLPPVAAVAVLPSRHPLADKEVIAPEDFEGQDFISVAAPSLIGYKFDLLMEEHKVRPRIRAETPLTMIACGMVAAGFGCAVVDPFTAKRYSGTSLVVRPFRPTTTFQWAIITAALAPDSMIVAEFIAAFRQTFASYRVEDSPRPTGP</sequence>
<reference evidence="7" key="1">
    <citation type="journal article" date="2014" name="Int. J. Syst. Evol. Microbiol.">
        <title>Complete genome sequence of Corynebacterium casei LMG S-19264T (=DSM 44701T), isolated from a smear-ripened cheese.</title>
        <authorList>
            <consortium name="US DOE Joint Genome Institute (JGI-PGF)"/>
            <person name="Walter F."/>
            <person name="Albersmeier A."/>
            <person name="Kalinowski J."/>
            <person name="Ruckert C."/>
        </authorList>
    </citation>
    <scope>NUCLEOTIDE SEQUENCE</scope>
    <source>
        <strain evidence="7">VKM B-1606</strain>
    </source>
</reference>
<feature type="domain" description="HTH lysR-type" evidence="6">
    <location>
        <begin position="1"/>
        <end position="45"/>
    </location>
</feature>
<feature type="transmembrane region" description="Helical" evidence="5">
    <location>
        <begin position="251"/>
        <end position="274"/>
    </location>
</feature>
<dbReference type="Proteomes" id="UP001143400">
    <property type="component" value="Unassembled WGS sequence"/>
</dbReference>
<keyword evidence="9" id="KW-1185">Reference proteome</keyword>
<dbReference type="PRINTS" id="PR00039">
    <property type="entry name" value="HTHLYSR"/>
</dbReference>
<dbReference type="GO" id="GO:0043565">
    <property type="term" value="F:sequence-specific DNA binding"/>
    <property type="evidence" value="ECO:0007669"/>
    <property type="project" value="TreeGrafter"/>
</dbReference>
<dbReference type="Pfam" id="PF00126">
    <property type="entry name" value="HTH_1"/>
    <property type="match status" value="1"/>
</dbReference>
<proteinExistence type="inferred from homology"/>
<dbReference type="InterPro" id="IPR000847">
    <property type="entry name" value="LysR_HTH_N"/>
</dbReference>
<evidence type="ECO:0000256" key="3">
    <source>
        <dbReference type="ARBA" id="ARBA00023125"/>
    </source>
</evidence>
<dbReference type="InterPro" id="IPR036390">
    <property type="entry name" value="WH_DNA-bd_sf"/>
</dbReference>
<comment type="caution">
    <text evidence="7">The sequence shown here is derived from an EMBL/GenBank/DDBJ whole genome shotgun (WGS) entry which is preliminary data.</text>
</comment>
<protein>
    <submittedName>
        <fullName evidence="8">DNA-binding transcriptional LysR family regulator</fullName>
    </submittedName>
    <submittedName>
        <fullName evidence="7">Transcriptional regulator</fullName>
    </submittedName>
</protein>
<dbReference type="EMBL" id="JAFBCY010000002">
    <property type="protein sequence ID" value="MBM7851006.1"/>
    <property type="molecule type" value="Genomic_DNA"/>
</dbReference>
<evidence type="ECO:0000256" key="1">
    <source>
        <dbReference type="ARBA" id="ARBA00009437"/>
    </source>
</evidence>
<name>A0A9W6IR65_9HYPH</name>
<keyword evidence="5" id="KW-0472">Membrane</keyword>
<dbReference type="Pfam" id="PF03466">
    <property type="entry name" value="LysR_substrate"/>
    <property type="match status" value="1"/>
</dbReference>
<organism evidence="7 10">
    <name type="scientific">Methylopila capsulata</name>
    <dbReference type="NCBI Taxonomy" id="61654"/>
    <lineage>
        <taxon>Bacteria</taxon>
        <taxon>Pseudomonadati</taxon>
        <taxon>Pseudomonadota</taxon>
        <taxon>Alphaproteobacteria</taxon>
        <taxon>Hyphomicrobiales</taxon>
        <taxon>Methylopilaceae</taxon>
        <taxon>Methylopila</taxon>
    </lineage>
</organism>
<dbReference type="PANTHER" id="PTHR30427">
    <property type="entry name" value="TRANSCRIPTIONAL ACTIVATOR PROTEIN LYSR"/>
    <property type="match status" value="1"/>
</dbReference>
<evidence type="ECO:0000259" key="6">
    <source>
        <dbReference type="PROSITE" id="PS50931"/>
    </source>
</evidence>
<accession>A0A9W6IR65</accession>
<dbReference type="SUPFAM" id="SSF53850">
    <property type="entry name" value="Periplasmic binding protein-like II"/>
    <property type="match status" value="1"/>
</dbReference>
<dbReference type="AlphaFoldDB" id="A0A9W6IR65"/>
<keyword evidence="5" id="KW-1133">Transmembrane helix</keyword>
<dbReference type="GO" id="GO:0010628">
    <property type="term" value="P:positive regulation of gene expression"/>
    <property type="evidence" value="ECO:0007669"/>
    <property type="project" value="TreeGrafter"/>
</dbReference>
<evidence type="ECO:0000313" key="8">
    <source>
        <dbReference type="EMBL" id="MBM7851006.1"/>
    </source>
</evidence>
<comment type="similarity">
    <text evidence="1">Belongs to the LysR transcriptional regulatory family.</text>
</comment>
<keyword evidence="2" id="KW-0805">Transcription regulation</keyword>
<reference evidence="7" key="3">
    <citation type="submission" date="2023-01" db="EMBL/GenBank/DDBJ databases">
        <authorList>
            <person name="Sun Q."/>
            <person name="Evtushenko L."/>
        </authorList>
    </citation>
    <scope>NUCLEOTIDE SEQUENCE</scope>
    <source>
        <strain evidence="7">VKM B-1606</strain>
    </source>
</reference>
<reference evidence="8 9" key="2">
    <citation type="submission" date="2021-01" db="EMBL/GenBank/DDBJ databases">
        <title>Genomic Encyclopedia of Type Strains, Phase IV (KMG-IV): sequencing the most valuable type-strain genomes for metagenomic binning, comparative biology and taxonomic classification.</title>
        <authorList>
            <person name="Goeker M."/>
        </authorList>
    </citation>
    <scope>NUCLEOTIDE SEQUENCE [LARGE SCALE GENOMIC DNA]</scope>
    <source>
        <strain evidence="8 9">DSM 6130</strain>
    </source>
</reference>
<dbReference type="InterPro" id="IPR037424">
    <property type="entry name" value="NocR_PBP2"/>
</dbReference>
<dbReference type="GO" id="GO:0003700">
    <property type="term" value="F:DNA-binding transcription factor activity"/>
    <property type="evidence" value="ECO:0007669"/>
    <property type="project" value="InterPro"/>
</dbReference>
<dbReference type="InterPro" id="IPR036388">
    <property type="entry name" value="WH-like_DNA-bd_sf"/>
</dbReference>
<keyword evidence="5" id="KW-0812">Transmembrane</keyword>
<gene>
    <name evidence="7" type="ORF">GCM10008170_00830</name>
    <name evidence="8" type="ORF">JOD31_001231</name>
</gene>
<evidence type="ECO:0000256" key="4">
    <source>
        <dbReference type="ARBA" id="ARBA00023163"/>
    </source>
</evidence>